<reference evidence="3 4" key="1">
    <citation type="submission" date="2016-11" db="EMBL/GenBank/DDBJ databases">
        <authorList>
            <person name="Jaros S."/>
            <person name="Januszkiewicz K."/>
            <person name="Wedrychowicz H."/>
        </authorList>
    </citation>
    <scope>NUCLEOTIDE SEQUENCE [LARGE SCALE GENOMIC DNA]</scope>
    <source>
        <strain evidence="3 4">DSM 43832</strain>
    </source>
</reference>
<dbReference type="PROSITE" id="PS51318">
    <property type="entry name" value="TAT"/>
    <property type="match status" value="1"/>
</dbReference>
<dbReference type="SUPFAM" id="SSF63829">
    <property type="entry name" value="Calcium-dependent phosphotriesterase"/>
    <property type="match status" value="1"/>
</dbReference>
<name>A0A1M6U0U0_PSETH</name>
<sequence length="460" mass="48529">MSGISRRAVLGIAVTGSVSALFAGCAPGPARGPEGGPDPGPVAPSPTAPRGGYGPLVRDPEGLLDLPEGFRYTVLSREGEQLRSGEGRVPGRFDGMAAFASSDGRLALVRNHENKPDSPTTVPRVEGLVYDPGAKGGCTVLGLDANRSVQSERVALAGTAVNCAGGPTPWGTWLTCEESEGRAGDDGYERDHGFVFEVDPFDMAANREPRPITAMGRFRHEAVAVDPRTGIVYQTEDASGPFGLIYRYLPDRPLRGRGSLLAGGRLEALRVPDVADLSEVTEPGTVLEGVQWVPVPDPLAEGTPTRMQDHAERITRAQKLEGAYWGNGGAYVVSSYARSGEGAAASHHGQVWRYDPAANALVLEIRFGSDAELELPGESPDNIAISPYGGLMVCEDGAGGQHVYGVDRAGEVYPFARNRQEVDDGYGEFAGVTFSPDGSTLFVNVYTPGTTFAITGPWTG</sequence>
<dbReference type="InterPro" id="IPR008557">
    <property type="entry name" value="PhoX"/>
</dbReference>
<evidence type="ECO:0000313" key="3">
    <source>
        <dbReference type="EMBL" id="SHK62817.1"/>
    </source>
</evidence>
<dbReference type="PANTHER" id="PTHR35399:SF4">
    <property type="entry name" value="MEMBRANE PROTEIN"/>
    <property type="match status" value="1"/>
</dbReference>
<protein>
    <recommendedName>
        <fullName evidence="5">DUF839 domain-containing protein</fullName>
    </recommendedName>
</protein>
<feature type="region of interest" description="Disordered" evidence="1">
    <location>
        <begin position="29"/>
        <end position="60"/>
    </location>
</feature>
<dbReference type="EMBL" id="FRAP01000009">
    <property type="protein sequence ID" value="SHK62817.1"/>
    <property type="molecule type" value="Genomic_DNA"/>
</dbReference>
<evidence type="ECO:0000256" key="1">
    <source>
        <dbReference type="SAM" id="MobiDB-lite"/>
    </source>
</evidence>
<feature type="chain" id="PRO_5038697282" description="DUF839 domain-containing protein" evidence="2">
    <location>
        <begin position="24"/>
        <end position="460"/>
    </location>
</feature>
<keyword evidence="4" id="KW-1185">Reference proteome</keyword>
<dbReference type="PROSITE" id="PS51257">
    <property type="entry name" value="PROKAR_LIPOPROTEIN"/>
    <property type="match status" value="1"/>
</dbReference>
<dbReference type="PANTHER" id="PTHR35399">
    <property type="entry name" value="SLR8030 PROTEIN"/>
    <property type="match status" value="1"/>
</dbReference>
<dbReference type="InterPro" id="IPR006311">
    <property type="entry name" value="TAT_signal"/>
</dbReference>
<dbReference type="STRING" id="1848.SAMN05443637_10964"/>
<evidence type="ECO:0000313" key="4">
    <source>
        <dbReference type="Proteomes" id="UP000184363"/>
    </source>
</evidence>
<gene>
    <name evidence="3" type="ORF">SAMN05443637_10964</name>
</gene>
<feature type="compositionally biased region" description="Pro residues" evidence="1">
    <location>
        <begin position="36"/>
        <end position="47"/>
    </location>
</feature>
<proteinExistence type="predicted"/>
<evidence type="ECO:0008006" key="5">
    <source>
        <dbReference type="Google" id="ProtNLM"/>
    </source>
</evidence>
<dbReference type="Proteomes" id="UP000184363">
    <property type="component" value="Unassembled WGS sequence"/>
</dbReference>
<organism evidence="3 4">
    <name type="scientific">Pseudonocardia thermophila</name>
    <dbReference type="NCBI Taxonomy" id="1848"/>
    <lineage>
        <taxon>Bacteria</taxon>
        <taxon>Bacillati</taxon>
        <taxon>Actinomycetota</taxon>
        <taxon>Actinomycetes</taxon>
        <taxon>Pseudonocardiales</taxon>
        <taxon>Pseudonocardiaceae</taxon>
        <taxon>Pseudonocardia</taxon>
    </lineage>
</organism>
<dbReference type="Pfam" id="PF05787">
    <property type="entry name" value="PhoX"/>
    <property type="match status" value="2"/>
</dbReference>
<feature type="signal peptide" evidence="2">
    <location>
        <begin position="1"/>
        <end position="23"/>
    </location>
</feature>
<dbReference type="AlphaFoldDB" id="A0A1M6U0U0"/>
<evidence type="ECO:0000256" key="2">
    <source>
        <dbReference type="SAM" id="SignalP"/>
    </source>
</evidence>
<keyword evidence="2" id="KW-0732">Signal</keyword>
<accession>A0A1M6U0U0</accession>
<dbReference type="RefSeq" id="WP_200803882.1">
    <property type="nucleotide sequence ID" value="NZ_CALGVN010000044.1"/>
</dbReference>